<dbReference type="AlphaFoldDB" id="A0A554VB81"/>
<name>A0A554VB81_9FLAO</name>
<keyword evidence="3" id="KW-1185">Reference proteome</keyword>
<accession>A0A554VB81</accession>
<sequence length="61" mass="7294">MKSIKTFIKEYTMITFLENILDEMRPITSATILWLLFITVVFFSFFFFLGFEYSGAQYTIK</sequence>
<proteinExistence type="predicted"/>
<evidence type="ECO:0000313" key="2">
    <source>
        <dbReference type="EMBL" id="TSE03735.1"/>
    </source>
</evidence>
<gene>
    <name evidence="2" type="ORF">FOF46_28600</name>
</gene>
<protein>
    <submittedName>
        <fullName evidence="2">Uncharacterized protein</fullName>
    </submittedName>
</protein>
<organism evidence="2 3">
    <name type="scientific">Aquimarina algiphila</name>
    <dbReference type="NCBI Taxonomy" id="2047982"/>
    <lineage>
        <taxon>Bacteria</taxon>
        <taxon>Pseudomonadati</taxon>
        <taxon>Bacteroidota</taxon>
        <taxon>Flavobacteriia</taxon>
        <taxon>Flavobacteriales</taxon>
        <taxon>Flavobacteriaceae</taxon>
        <taxon>Aquimarina</taxon>
    </lineage>
</organism>
<feature type="transmembrane region" description="Helical" evidence="1">
    <location>
        <begin position="32"/>
        <end position="51"/>
    </location>
</feature>
<comment type="caution">
    <text evidence="2">The sequence shown here is derived from an EMBL/GenBank/DDBJ whole genome shotgun (WGS) entry which is preliminary data.</text>
</comment>
<keyword evidence="1" id="KW-1133">Transmembrane helix</keyword>
<dbReference type="EMBL" id="VLNR01000100">
    <property type="protein sequence ID" value="TSE03735.1"/>
    <property type="molecule type" value="Genomic_DNA"/>
</dbReference>
<reference evidence="2 3" key="1">
    <citation type="submission" date="2019-07" db="EMBL/GenBank/DDBJ databases">
        <title>The draft genome sequence of Aquimarina algiphila M91.</title>
        <authorList>
            <person name="Meng X."/>
        </authorList>
    </citation>
    <scope>NUCLEOTIDE SEQUENCE [LARGE SCALE GENOMIC DNA]</scope>
    <source>
        <strain evidence="2 3">M91</strain>
    </source>
</reference>
<keyword evidence="1" id="KW-0812">Transmembrane</keyword>
<evidence type="ECO:0000256" key="1">
    <source>
        <dbReference type="SAM" id="Phobius"/>
    </source>
</evidence>
<keyword evidence="1" id="KW-0472">Membrane</keyword>
<evidence type="ECO:0000313" key="3">
    <source>
        <dbReference type="Proteomes" id="UP000318833"/>
    </source>
</evidence>
<dbReference type="Proteomes" id="UP000318833">
    <property type="component" value="Unassembled WGS sequence"/>
</dbReference>
<dbReference type="RefSeq" id="WP_143918879.1">
    <property type="nucleotide sequence ID" value="NZ_CANMXV010000101.1"/>
</dbReference>